<reference evidence="1" key="1">
    <citation type="journal article" date="2019" name="Philos. Trans. R. Soc. Lond., B, Biol. Sci.">
        <title>Targeted metagenomic recovery of four divergent viruses reveals shared and distinctive characteristics of giant viruses of marine eukaryotes.</title>
        <authorList>
            <person name="Needham D.M."/>
            <person name="Poirier C."/>
            <person name="Hehenberger E."/>
            <person name="Jimenez V."/>
            <person name="Swalwell J.E."/>
            <person name="Santoro A.E."/>
            <person name="Worden A.Z."/>
        </authorList>
    </citation>
    <scope>NUCLEOTIDE SEQUENCE</scope>
    <source>
        <strain evidence="1">OPacV-662</strain>
    </source>
</reference>
<organism evidence="1">
    <name type="scientific">Megaviridae environmental sample</name>
    <dbReference type="NCBI Taxonomy" id="1737588"/>
    <lineage>
        <taxon>Viruses</taxon>
        <taxon>Varidnaviria</taxon>
        <taxon>Bamfordvirae</taxon>
        <taxon>Nucleocytoviricota</taxon>
        <taxon>Megaviricetes</taxon>
        <taxon>Imitervirales</taxon>
        <taxon>Mimiviridae</taxon>
        <taxon>environmental samples</taxon>
    </lineage>
</organism>
<protein>
    <submittedName>
        <fullName evidence="1">Uncharacterized protein</fullName>
    </submittedName>
</protein>
<proteinExistence type="predicted"/>
<evidence type="ECO:0000313" key="1">
    <source>
        <dbReference type="EMBL" id="QFG73627.1"/>
    </source>
</evidence>
<dbReference type="EMBL" id="MN448266">
    <property type="protein sequence ID" value="QFG73627.1"/>
    <property type="molecule type" value="Genomic_DNA"/>
</dbReference>
<sequence>MEYLIACIIAASVSYITYKCIRKCKMWNNHQYVRVATRDPDPTGEDFYMYEENPWTATRNTTPTTNNTSYGSVGFPVRVFDSIHV</sequence>
<name>A0A5J6VH66_9VIRU</name>
<accession>A0A5J6VH66</accession>